<accession>A0A7Z0MN98</accession>
<protein>
    <submittedName>
        <fullName evidence="1">Uncharacterized protein</fullName>
    </submittedName>
</protein>
<proteinExistence type="predicted"/>
<gene>
    <name evidence="1" type="ORF">H0A75_01650</name>
</gene>
<organism evidence="1 2">
    <name type="scientific">Candidatus Methanofishera endochildressiae</name>
    <dbReference type="NCBI Taxonomy" id="2738884"/>
    <lineage>
        <taxon>Bacteria</taxon>
        <taxon>Pseudomonadati</taxon>
        <taxon>Pseudomonadota</taxon>
        <taxon>Gammaproteobacteria</taxon>
        <taxon>Candidatus Methanofishera</taxon>
    </lineage>
</organism>
<comment type="caution">
    <text evidence="1">The sequence shown here is derived from an EMBL/GenBank/DDBJ whole genome shotgun (WGS) entry which is preliminary data.</text>
</comment>
<dbReference type="EMBL" id="JACCHS010000017">
    <property type="protein sequence ID" value="NYT46572.1"/>
    <property type="molecule type" value="Genomic_DNA"/>
</dbReference>
<name>A0A7Z0MN98_9GAMM</name>
<reference evidence="1 2" key="1">
    <citation type="submission" date="2020-05" db="EMBL/GenBank/DDBJ databases">
        <title>Horizontal transmission and recombination maintain forever young bacterial symbiont genomes.</title>
        <authorList>
            <person name="Russell S.L."/>
            <person name="Pepper-Tunick E."/>
            <person name="Svedberg J."/>
            <person name="Byrne A."/>
            <person name="Ruelas Castillo J."/>
            <person name="Vollmers C."/>
            <person name="Beinart R.A."/>
            <person name="Corbett-Detig R."/>
        </authorList>
    </citation>
    <scope>NUCLEOTIDE SEQUENCE [LARGE SCALE GENOMIC DNA]</scope>
    <source>
        <strain evidence="1">4727-3</strain>
    </source>
</reference>
<dbReference type="Proteomes" id="UP000537890">
    <property type="component" value="Unassembled WGS sequence"/>
</dbReference>
<dbReference type="AlphaFoldDB" id="A0A7Z0MN98"/>
<evidence type="ECO:0000313" key="2">
    <source>
        <dbReference type="Proteomes" id="UP000537890"/>
    </source>
</evidence>
<evidence type="ECO:0000313" key="1">
    <source>
        <dbReference type="EMBL" id="NYT46572.1"/>
    </source>
</evidence>
<sequence length="54" mass="6587">MRWLFFFRFKLERKPADKMQQADTKHAEFIAEGSDFLGFINIWNTFEDMKLVIQ</sequence>